<accession>A0A7C5Z6L2</accession>
<feature type="compositionally biased region" description="Basic and acidic residues" evidence="10">
    <location>
        <begin position="26"/>
        <end position="42"/>
    </location>
</feature>
<dbReference type="Pfam" id="PF01896">
    <property type="entry name" value="DNA_primase_S"/>
    <property type="match status" value="1"/>
</dbReference>
<evidence type="ECO:0000256" key="2">
    <source>
        <dbReference type="ARBA" id="ARBA00022478"/>
    </source>
</evidence>
<comment type="similarity">
    <text evidence="1">Belongs to the eukaryotic-type primase small subunit family.</text>
</comment>
<gene>
    <name evidence="11" type="ORF">ENL71_02860</name>
</gene>
<dbReference type="HAMAP" id="MF_00700">
    <property type="entry name" value="DNA_primase_sml_arc"/>
    <property type="match status" value="1"/>
</dbReference>
<keyword evidence="4" id="KW-0808">Transferase</keyword>
<keyword evidence="5" id="KW-0548">Nucleotidyltransferase</keyword>
<dbReference type="EMBL" id="DRUZ01000037">
    <property type="protein sequence ID" value="HHS01461.1"/>
    <property type="molecule type" value="Genomic_DNA"/>
</dbReference>
<dbReference type="AlphaFoldDB" id="A0A7C5Z6L2"/>
<dbReference type="GO" id="GO:1990077">
    <property type="term" value="C:primosome complex"/>
    <property type="evidence" value="ECO:0007669"/>
    <property type="project" value="UniProtKB-KW"/>
</dbReference>
<evidence type="ECO:0000256" key="6">
    <source>
        <dbReference type="ARBA" id="ARBA00022705"/>
    </source>
</evidence>
<protein>
    <recommendedName>
        <fullName evidence="12">DNA primase small subunit PriS</fullName>
    </recommendedName>
</protein>
<evidence type="ECO:0000256" key="10">
    <source>
        <dbReference type="SAM" id="MobiDB-lite"/>
    </source>
</evidence>
<evidence type="ECO:0000256" key="3">
    <source>
        <dbReference type="ARBA" id="ARBA00022515"/>
    </source>
</evidence>
<keyword evidence="6" id="KW-0235">DNA replication</keyword>
<evidence type="ECO:0008006" key="12">
    <source>
        <dbReference type="Google" id="ProtNLM"/>
    </source>
</evidence>
<evidence type="ECO:0000256" key="9">
    <source>
        <dbReference type="ARBA" id="ARBA00023163"/>
    </source>
</evidence>
<proteinExistence type="inferred from homology"/>
<evidence type="ECO:0000256" key="7">
    <source>
        <dbReference type="ARBA" id="ARBA00022723"/>
    </source>
</evidence>
<evidence type="ECO:0000313" key="11">
    <source>
        <dbReference type="EMBL" id="HHS01461.1"/>
    </source>
</evidence>
<dbReference type="GO" id="GO:0046872">
    <property type="term" value="F:metal ion binding"/>
    <property type="evidence" value="ECO:0007669"/>
    <property type="project" value="UniProtKB-KW"/>
</dbReference>
<keyword evidence="3" id="KW-0639">Primosome</keyword>
<dbReference type="GO" id="GO:0006269">
    <property type="term" value="P:DNA replication, synthesis of primer"/>
    <property type="evidence" value="ECO:0007669"/>
    <property type="project" value="UniProtKB-KW"/>
</dbReference>
<comment type="caution">
    <text evidence="11">The sequence shown here is derived from an EMBL/GenBank/DDBJ whole genome shotgun (WGS) entry which is preliminary data.</text>
</comment>
<keyword evidence="2" id="KW-0240">DNA-directed RNA polymerase</keyword>
<evidence type="ECO:0000256" key="1">
    <source>
        <dbReference type="ARBA" id="ARBA00009762"/>
    </source>
</evidence>
<reference evidence="11" key="1">
    <citation type="journal article" date="2020" name="mSystems">
        <title>Genome- and Community-Level Interaction Insights into Carbon Utilization and Element Cycling Functions of Hydrothermarchaeota in Hydrothermal Sediment.</title>
        <authorList>
            <person name="Zhou Z."/>
            <person name="Liu Y."/>
            <person name="Xu W."/>
            <person name="Pan J."/>
            <person name="Luo Z.H."/>
            <person name="Li M."/>
        </authorList>
    </citation>
    <scope>NUCLEOTIDE SEQUENCE [LARGE SCALE GENOMIC DNA]</scope>
    <source>
        <strain evidence="11">SpSt-102</strain>
    </source>
</reference>
<dbReference type="SUPFAM" id="SSF56747">
    <property type="entry name" value="Prim-pol domain"/>
    <property type="match status" value="1"/>
</dbReference>
<feature type="region of interest" description="Disordered" evidence="10">
    <location>
        <begin position="1"/>
        <end position="42"/>
    </location>
</feature>
<keyword evidence="9" id="KW-0804">Transcription</keyword>
<sequence>MKLNSDEMSGEMKINDKTNDGTNNKINEEKSERNEEISERNEEIGEGISEKREEIFIRKKFLEYYSSHYIKGPRYISSREFGFGSFDKKIESRHFSFSSEYELNSYLKRNAPIYISYSVAKYRYPTARMDKKEMISSDIVFDIDANEVAEFHKLKCNHDKKFVCEKCFSKTIECTQNLIDFLKEDFGLSNEEIEINSSGNRGFHVHITKNLDLNSDARRRICNYLNGNIQIIFENLRPNSGGWKGRIANFFLDKLRKGELKIFRMNKKTIDKIYKNFNNIQKNIEEGNWSFLSKRIKENIKKECVKKYSCCVDQQVTIDLTKLIRLPDSLHGETGLIAKRIKISDLNSFKFKKIIAFSEKNKIKVKANCGKFFLDEYFGPYKDEIIELPEYLGIYLICKKAATLIT</sequence>
<dbReference type="GO" id="GO:0003899">
    <property type="term" value="F:DNA-directed RNA polymerase activity"/>
    <property type="evidence" value="ECO:0007669"/>
    <property type="project" value="InterPro"/>
</dbReference>
<evidence type="ECO:0000256" key="4">
    <source>
        <dbReference type="ARBA" id="ARBA00022679"/>
    </source>
</evidence>
<organism evidence="11">
    <name type="scientific">Caldicellulosiruptor owensensis</name>
    <dbReference type="NCBI Taxonomy" id="55205"/>
    <lineage>
        <taxon>Bacteria</taxon>
        <taxon>Bacillati</taxon>
        <taxon>Bacillota</taxon>
        <taxon>Bacillota incertae sedis</taxon>
        <taxon>Caldicellulosiruptorales</taxon>
        <taxon>Caldicellulosiruptoraceae</taxon>
        <taxon>Caldicellulosiruptor</taxon>
    </lineage>
</organism>
<name>A0A7C5Z6L2_9FIRM</name>
<evidence type="ECO:0000256" key="8">
    <source>
        <dbReference type="ARBA" id="ARBA00022842"/>
    </source>
</evidence>
<dbReference type="PANTHER" id="PTHR10536">
    <property type="entry name" value="DNA PRIMASE SMALL SUBUNIT"/>
    <property type="match status" value="1"/>
</dbReference>
<dbReference type="InterPro" id="IPR023639">
    <property type="entry name" value="DNA_primase_ssu_PriS"/>
</dbReference>
<keyword evidence="7" id="KW-0479">Metal-binding</keyword>
<dbReference type="InterPro" id="IPR002755">
    <property type="entry name" value="DNA_primase_S"/>
</dbReference>
<dbReference type="Gene3D" id="3.90.920.10">
    <property type="entry name" value="DNA primase, PRIM domain"/>
    <property type="match status" value="1"/>
</dbReference>
<keyword evidence="8" id="KW-0460">Magnesium</keyword>
<evidence type="ECO:0000256" key="5">
    <source>
        <dbReference type="ARBA" id="ARBA00022695"/>
    </source>
</evidence>
<dbReference type="GO" id="GO:0000428">
    <property type="term" value="C:DNA-directed RNA polymerase complex"/>
    <property type="evidence" value="ECO:0007669"/>
    <property type="project" value="UniProtKB-KW"/>
</dbReference>